<dbReference type="OMA" id="PSPHPWY"/>
<organism evidence="2 3">
    <name type="scientific">Cochliobolus sativus</name>
    <name type="common">Common root rot and spot blotch fungus</name>
    <name type="synonym">Bipolaris sorokiniana</name>
    <dbReference type="NCBI Taxonomy" id="45130"/>
    <lineage>
        <taxon>Eukaryota</taxon>
        <taxon>Fungi</taxon>
        <taxon>Dikarya</taxon>
        <taxon>Ascomycota</taxon>
        <taxon>Pezizomycotina</taxon>
        <taxon>Dothideomycetes</taxon>
        <taxon>Pleosporomycetidae</taxon>
        <taxon>Pleosporales</taxon>
        <taxon>Pleosporineae</taxon>
        <taxon>Pleosporaceae</taxon>
        <taxon>Bipolaris</taxon>
    </lineage>
</organism>
<feature type="transmembrane region" description="Helical" evidence="1">
    <location>
        <begin position="107"/>
        <end position="126"/>
    </location>
</feature>
<keyword evidence="1" id="KW-0472">Membrane</keyword>
<dbReference type="Proteomes" id="UP000624244">
    <property type="component" value="Unassembled WGS sequence"/>
</dbReference>
<keyword evidence="1" id="KW-0812">Transmembrane</keyword>
<dbReference type="AlphaFoldDB" id="A0A8H6E054"/>
<protein>
    <submittedName>
        <fullName evidence="2">Uncharacterized protein</fullName>
    </submittedName>
</protein>
<evidence type="ECO:0000313" key="3">
    <source>
        <dbReference type="Proteomes" id="UP000624244"/>
    </source>
</evidence>
<sequence>MLRISPLLFLCAMLVDLVLAITLVSLFASAYPDGFRTALWQNGGSEGWNSDPQQRVYNYANYRESPPIPLSWDQSSIMFHLVIAAITLFVWVVRFQVNCLSGYVLDLHASIMTNAMYDILLVGLYASSAAMQNSGDFSDPKHISLRPWYLERGCEDAWKRTRGGCEVMRVSYGVTVFAVIWCCLRLMTTCLYLAYLLGREHEIQDVLPDYDELSKCKTMGHTP</sequence>
<evidence type="ECO:0000256" key="1">
    <source>
        <dbReference type="SAM" id="Phobius"/>
    </source>
</evidence>
<feature type="transmembrane region" description="Helical" evidence="1">
    <location>
        <begin position="7"/>
        <end position="31"/>
    </location>
</feature>
<feature type="transmembrane region" description="Helical" evidence="1">
    <location>
        <begin position="176"/>
        <end position="197"/>
    </location>
</feature>
<name>A0A8H6E054_COCSA</name>
<proteinExistence type="predicted"/>
<dbReference type="EMBL" id="WNKQ01000002">
    <property type="protein sequence ID" value="KAF5853080.1"/>
    <property type="molecule type" value="Genomic_DNA"/>
</dbReference>
<keyword evidence="1" id="KW-1133">Transmembrane helix</keyword>
<gene>
    <name evidence="2" type="ORF">GGP41_001597</name>
</gene>
<evidence type="ECO:0000313" key="2">
    <source>
        <dbReference type="EMBL" id="KAF5853080.1"/>
    </source>
</evidence>
<comment type="caution">
    <text evidence="2">The sequence shown here is derived from an EMBL/GenBank/DDBJ whole genome shotgun (WGS) entry which is preliminary data.</text>
</comment>
<feature type="transmembrane region" description="Helical" evidence="1">
    <location>
        <begin position="77"/>
        <end position="95"/>
    </location>
</feature>
<reference evidence="2" key="1">
    <citation type="submission" date="2019-11" db="EMBL/GenBank/DDBJ databases">
        <title>Bipolaris sorokiniana Genome sequencing.</title>
        <authorList>
            <person name="Wang H."/>
        </authorList>
    </citation>
    <scope>NUCLEOTIDE SEQUENCE</scope>
</reference>
<accession>A0A8H6E054</accession>